<dbReference type="Gene3D" id="3.30.479.30">
    <property type="entry name" value="Band 7 domain"/>
    <property type="match status" value="1"/>
</dbReference>
<dbReference type="Proteomes" id="UP001558613">
    <property type="component" value="Unassembled WGS sequence"/>
</dbReference>
<comment type="subcellular location">
    <subcellularLocation>
        <location evidence="4">Membrane</location>
    </subcellularLocation>
    <subcellularLocation>
        <location evidence="4">Endosome</location>
    </subcellularLocation>
</comment>
<dbReference type="PANTHER" id="PTHR13806:SF33">
    <property type="entry name" value="FLOTILLIN"/>
    <property type="match status" value="1"/>
</dbReference>
<dbReference type="InterPro" id="IPR031905">
    <property type="entry name" value="Flotillin_C"/>
</dbReference>
<dbReference type="PANTHER" id="PTHR13806">
    <property type="entry name" value="FLOTILLIN-RELATED"/>
    <property type="match status" value="1"/>
</dbReference>
<evidence type="ECO:0000259" key="5">
    <source>
        <dbReference type="SMART" id="SM00244"/>
    </source>
</evidence>
<keyword evidence="3 4" id="KW-0472">Membrane</keyword>
<dbReference type="SUPFAM" id="SSF117892">
    <property type="entry name" value="Band 7/SPFH domain"/>
    <property type="match status" value="1"/>
</dbReference>
<gene>
    <name evidence="6" type="ORF">QQF64_013109</name>
</gene>
<comment type="caution">
    <text evidence="6">The sequence shown here is derived from an EMBL/GenBank/DDBJ whole genome shotgun (WGS) entry which is preliminary data.</text>
</comment>
<evidence type="ECO:0000313" key="7">
    <source>
        <dbReference type="Proteomes" id="UP001558613"/>
    </source>
</evidence>
<organism evidence="6 7">
    <name type="scientific">Cirrhinus molitorella</name>
    <name type="common">mud carp</name>
    <dbReference type="NCBI Taxonomy" id="172907"/>
    <lineage>
        <taxon>Eukaryota</taxon>
        <taxon>Metazoa</taxon>
        <taxon>Chordata</taxon>
        <taxon>Craniata</taxon>
        <taxon>Vertebrata</taxon>
        <taxon>Euteleostomi</taxon>
        <taxon>Actinopterygii</taxon>
        <taxon>Neopterygii</taxon>
        <taxon>Teleostei</taxon>
        <taxon>Ostariophysi</taxon>
        <taxon>Cypriniformes</taxon>
        <taxon>Cyprinidae</taxon>
        <taxon>Labeoninae</taxon>
        <taxon>Labeonini</taxon>
        <taxon>Cirrhinus</taxon>
    </lineage>
</organism>
<sequence>MRWRQYRSIINSINIVYPFTQRVKMFYTCGPNEAMVVSGFCRSPPLMISGGRVFVFPCIQQIQRISLNTLTLNVKSDKVYTRHGVPISVTGIAQMKIQGQNKQMLAAACQMFLGKSEGEIAHIALETLEGHQRAIIAHLTVEEIYKDRKKFSEQVFKVASSDLVNMGISVVSYTLKDVHDDQDYLHSLGKARTAQVQKDARIGEAMNKRDAVIREANAIQEKVSAQYMNEIEMAKAQRDYELKKAVYDIEVFTKKAESEMAYQLQVAKTKQRIEEEKMQVLVVERSQQITLQEQEITRKEKELEAKVKKPAEAERYRLEKLAEAERLQLIMEAEAEAESIKMRGEAEAYAVEAKGRAEAEQMAKKAEAFQNYKEGAMVDMLLEKLPLMAEEISKPLSATNKVTMVSSGGSDIGAAKLTGEVLDIMTKLPETIEKLTGVNISQVARTG</sequence>
<proteinExistence type="inferred from homology"/>
<keyword evidence="7" id="KW-1185">Reference proteome</keyword>
<name>A0ABR3LUC7_9TELE</name>
<dbReference type="Pfam" id="PF15975">
    <property type="entry name" value="Flot"/>
    <property type="match status" value="1"/>
</dbReference>
<accession>A0ABR3LUC7</accession>
<dbReference type="CDD" id="cd03399">
    <property type="entry name" value="SPFH_flotillin"/>
    <property type="match status" value="1"/>
</dbReference>
<dbReference type="InterPro" id="IPR036013">
    <property type="entry name" value="Band_7/SPFH_dom_sf"/>
</dbReference>
<dbReference type="Pfam" id="PF01145">
    <property type="entry name" value="Band_7"/>
    <property type="match status" value="1"/>
</dbReference>
<feature type="domain" description="Band 7" evidence="5">
    <location>
        <begin position="108"/>
        <end position="290"/>
    </location>
</feature>
<evidence type="ECO:0000256" key="3">
    <source>
        <dbReference type="ARBA" id="ARBA00023136"/>
    </source>
</evidence>
<evidence type="ECO:0000256" key="4">
    <source>
        <dbReference type="RuleBase" id="RU366054"/>
    </source>
</evidence>
<dbReference type="InterPro" id="IPR027705">
    <property type="entry name" value="Flotillin_fam"/>
</dbReference>
<dbReference type="SMART" id="SM00244">
    <property type="entry name" value="PHB"/>
    <property type="match status" value="1"/>
</dbReference>
<comment type="subunit">
    <text evidence="4">Heterooligomeric complex.</text>
</comment>
<dbReference type="EMBL" id="JAYMGO010000019">
    <property type="protein sequence ID" value="KAL1255048.1"/>
    <property type="molecule type" value="Genomic_DNA"/>
</dbReference>
<evidence type="ECO:0000313" key="6">
    <source>
        <dbReference type="EMBL" id="KAL1255048.1"/>
    </source>
</evidence>
<evidence type="ECO:0000256" key="1">
    <source>
        <dbReference type="ARBA" id="ARBA00007161"/>
    </source>
</evidence>
<dbReference type="InterPro" id="IPR001107">
    <property type="entry name" value="Band_7"/>
</dbReference>
<evidence type="ECO:0000256" key="2">
    <source>
        <dbReference type="ARBA" id="ARBA00022753"/>
    </source>
</evidence>
<keyword evidence="2" id="KW-0967">Endosome</keyword>
<reference evidence="6 7" key="1">
    <citation type="submission" date="2023-09" db="EMBL/GenBank/DDBJ databases">
        <authorList>
            <person name="Wang M."/>
        </authorList>
    </citation>
    <scope>NUCLEOTIDE SEQUENCE [LARGE SCALE GENOMIC DNA]</scope>
    <source>
        <strain evidence="6">GT-2023</strain>
        <tissue evidence="6">Liver</tissue>
    </source>
</reference>
<comment type="similarity">
    <text evidence="1 4">Belongs to the band 7/mec-2 family. Flotillin subfamily.</text>
</comment>
<protein>
    <recommendedName>
        <fullName evidence="4">Flotillin</fullName>
    </recommendedName>
</protein>